<dbReference type="STRING" id="120956.SAMN05421791_102108"/>
<feature type="transmembrane region" description="Helical" evidence="1">
    <location>
        <begin position="139"/>
        <end position="156"/>
    </location>
</feature>
<feature type="transmembrane region" description="Helical" evidence="1">
    <location>
        <begin position="79"/>
        <end position="102"/>
    </location>
</feature>
<dbReference type="Pfam" id="PF13346">
    <property type="entry name" value="ABC2_membrane_5"/>
    <property type="match status" value="1"/>
</dbReference>
<evidence type="ECO:0000313" key="3">
    <source>
        <dbReference type="Proteomes" id="UP000199708"/>
    </source>
</evidence>
<feature type="transmembrane region" description="Helical" evidence="1">
    <location>
        <begin position="176"/>
        <end position="198"/>
    </location>
</feature>
<feature type="transmembrane region" description="Helical" evidence="1">
    <location>
        <begin position="114"/>
        <end position="132"/>
    </location>
</feature>
<keyword evidence="1" id="KW-0472">Membrane</keyword>
<name>A0A1G7QJ06_9LACT</name>
<dbReference type="Proteomes" id="UP000199708">
    <property type="component" value="Unassembled WGS sequence"/>
</dbReference>
<evidence type="ECO:0000256" key="1">
    <source>
        <dbReference type="SAM" id="Phobius"/>
    </source>
</evidence>
<proteinExistence type="predicted"/>
<evidence type="ECO:0000313" key="2">
    <source>
        <dbReference type="EMBL" id="SDF98504.1"/>
    </source>
</evidence>
<sequence>MKAVLYREFLVNKQKDMLYILILIVLLIIFLSSQQIEYLSFILSLIIIQYPGLKASGYNQKKAEVLLNSLPMGQNKIVLAKYLHAIWFDTLCVIIISLYSNILTQFKAFTLNEILLTEFIFFLSLSIAYPINWFKEKMLTGYFYLVNFFAIVYIYFNRKSGDDLFMKWKEIVNHFMLSKLIIIGTIISVIFLTASYFISVHIYKRKDF</sequence>
<dbReference type="OrthoDB" id="1913432at2"/>
<organism evidence="2 3">
    <name type="scientific">Facklamia miroungae</name>
    <dbReference type="NCBI Taxonomy" id="120956"/>
    <lineage>
        <taxon>Bacteria</taxon>
        <taxon>Bacillati</taxon>
        <taxon>Bacillota</taxon>
        <taxon>Bacilli</taxon>
        <taxon>Lactobacillales</taxon>
        <taxon>Aerococcaceae</taxon>
        <taxon>Facklamia</taxon>
    </lineage>
</organism>
<dbReference type="AlphaFoldDB" id="A0A1G7QJ06"/>
<protein>
    <submittedName>
        <fullName evidence="2">ABC-2 family transporter protein</fullName>
    </submittedName>
</protein>
<keyword evidence="3" id="KW-1185">Reference proteome</keyword>
<feature type="transmembrane region" description="Helical" evidence="1">
    <location>
        <begin position="16"/>
        <end position="32"/>
    </location>
</feature>
<dbReference type="RefSeq" id="WP_090289199.1">
    <property type="nucleotide sequence ID" value="NZ_FNCK01000002.1"/>
</dbReference>
<reference evidence="2 3" key="1">
    <citation type="submission" date="2016-10" db="EMBL/GenBank/DDBJ databases">
        <authorList>
            <person name="de Groot N.N."/>
        </authorList>
    </citation>
    <scope>NUCLEOTIDE SEQUENCE [LARGE SCALE GENOMIC DNA]</scope>
    <source>
        <strain evidence="2 3">ATCC BAA-466</strain>
    </source>
</reference>
<accession>A0A1G7QJ06</accession>
<keyword evidence="1" id="KW-0812">Transmembrane</keyword>
<keyword evidence="1" id="KW-1133">Transmembrane helix</keyword>
<dbReference type="PANTHER" id="PTHR41309:SF2">
    <property type="entry name" value="MEMBRANE PROTEIN"/>
    <property type="match status" value="1"/>
</dbReference>
<dbReference type="EMBL" id="FNCK01000002">
    <property type="protein sequence ID" value="SDF98504.1"/>
    <property type="molecule type" value="Genomic_DNA"/>
</dbReference>
<gene>
    <name evidence="2" type="ORF">SAMN05421791_102108</name>
</gene>
<dbReference type="PANTHER" id="PTHR41309">
    <property type="entry name" value="MEMBRANE PROTEIN-RELATED"/>
    <property type="match status" value="1"/>
</dbReference>
<dbReference type="InterPro" id="IPR025699">
    <property type="entry name" value="ABC2_memb-like"/>
</dbReference>